<protein>
    <submittedName>
        <fullName evidence="3">PPOX class F420-dependent oxidoreductase</fullName>
    </submittedName>
</protein>
<organism evidence="3 4">
    <name type="scientific">Thermobifida halotolerans</name>
    <dbReference type="NCBI Taxonomy" id="483545"/>
    <lineage>
        <taxon>Bacteria</taxon>
        <taxon>Bacillati</taxon>
        <taxon>Actinomycetota</taxon>
        <taxon>Actinomycetes</taxon>
        <taxon>Streptosporangiales</taxon>
        <taxon>Nocardiopsidaceae</taxon>
        <taxon>Thermobifida</taxon>
    </lineage>
</organism>
<evidence type="ECO:0000313" key="3">
    <source>
        <dbReference type="EMBL" id="UOE18039.1"/>
    </source>
</evidence>
<gene>
    <name evidence="3" type="ORF">NI17_014380</name>
</gene>
<dbReference type="PANTHER" id="PTHR35176">
    <property type="entry name" value="HEME OXYGENASE HI_0854-RELATED"/>
    <property type="match status" value="1"/>
</dbReference>
<dbReference type="KEGG" id="thao:NI17_014380"/>
<sequence length="133" mass="15748">MTSMAVVPEDRMDILTKRSFAHVATLGPHGEPQSNPVWFEWDGEFVKFSQTTTRQKYRNLKRDNRIALSVHDPDEPHRYVEIRGRVERFEPDPDKSFINKMSKKYIGQDTYPWGEPDEERVIVYVRPEHTTKQ</sequence>
<dbReference type="AlphaFoldDB" id="A0A399G3V4"/>
<proteinExistence type="predicted"/>
<dbReference type="InterPro" id="IPR019920">
    <property type="entry name" value="F420-binding_dom_put"/>
</dbReference>
<dbReference type="Pfam" id="PF01243">
    <property type="entry name" value="PNPOx_N"/>
    <property type="match status" value="1"/>
</dbReference>
<dbReference type="GO" id="GO:0070967">
    <property type="term" value="F:coenzyme F420 binding"/>
    <property type="evidence" value="ECO:0007669"/>
    <property type="project" value="TreeGrafter"/>
</dbReference>
<dbReference type="EMBL" id="CP063196">
    <property type="protein sequence ID" value="UOE18039.1"/>
    <property type="molecule type" value="Genomic_DNA"/>
</dbReference>
<name>A0A399G3V4_9ACTN</name>
<evidence type="ECO:0000313" key="4">
    <source>
        <dbReference type="Proteomes" id="UP000265719"/>
    </source>
</evidence>
<dbReference type="InterPro" id="IPR012349">
    <property type="entry name" value="Split_barrel_FMN-bd"/>
</dbReference>
<keyword evidence="4" id="KW-1185">Reference proteome</keyword>
<dbReference type="Proteomes" id="UP000265719">
    <property type="component" value="Chromosome"/>
</dbReference>
<accession>A0A399G3V4</accession>
<dbReference type="PANTHER" id="PTHR35176:SF6">
    <property type="entry name" value="HEME OXYGENASE HI_0854-RELATED"/>
    <property type="match status" value="1"/>
</dbReference>
<dbReference type="GO" id="GO:0016627">
    <property type="term" value="F:oxidoreductase activity, acting on the CH-CH group of donors"/>
    <property type="evidence" value="ECO:0007669"/>
    <property type="project" value="TreeGrafter"/>
</dbReference>
<keyword evidence="1" id="KW-0560">Oxidoreductase</keyword>
<evidence type="ECO:0000259" key="2">
    <source>
        <dbReference type="Pfam" id="PF01243"/>
    </source>
</evidence>
<dbReference type="Gene3D" id="2.30.110.10">
    <property type="entry name" value="Electron Transport, Fmn-binding Protein, Chain A"/>
    <property type="match status" value="1"/>
</dbReference>
<dbReference type="OrthoDB" id="162914at2"/>
<dbReference type="InterPro" id="IPR011576">
    <property type="entry name" value="Pyridox_Oxase_N"/>
</dbReference>
<evidence type="ECO:0000256" key="1">
    <source>
        <dbReference type="ARBA" id="ARBA00023002"/>
    </source>
</evidence>
<reference evidence="3" key="1">
    <citation type="submission" date="2020-10" db="EMBL/GenBank/DDBJ databases">
        <title>De novo genome project of the cellulose decomposer Thermobifida halotolerans type strain.</title>
        <authorList>
            <person name="Nagy I."/>
            <person name="Horvath B."/>
            <person name="Kukolya J."/>
            <person name="Nagy I."/>
            <person name="Orsini M."/>
        </authorList>
    </citation>
    <scope>NUCLEOTIDE SEQUENCE</scope>
    <source>
        <strain evidence="3">DSM 44931</strain>
    </source>
</reference>
<dbReference type="SUPFAM" id="SSF50475">
    <property type="entry name" value="FMN-binding split barrel"/>
    <property type="match status" value="1"/>
</dbReference>
<feature type="domain" description="Pyridoxamine 5'-phosphate oxidase N-terminal" evidence="2">
    <location>
        <begin position="13"/>
        <end position="130"/>
    </location>
</feature>
<dbReference type="NCBIfam" id="TIGR03618">
    <property type="entry name" value="Rv1155_F420"/>
    <property type="match status" value="1"/>
</dbReference>
<dbReference type="GO" id="GO:0005829">
    <property type="term" value="C:cytosol"/>
    <property type="evidence" value="ECO:0007669"/>
    <property type="project" value="TreeGrafter"/>
</dbReference>
<dbReference type="RefSeq" id="WP_068688570.1">
    <property type="nucleotide sequence ID" value="NZ_CP063196.1"/>
</dbReference>
<dbReference type="InterPro" id="IPR052019">
    <property type="entry name" value="F420H2_bilvrd_red/Heme_oxyg"/>
</dbReference>